<protein>
    <submittedName>
        <fullName evidence="2">Uncharacterized protein LOC107027627</fullName>
    </submittedName>
</protein>
<gene>
    <name evidence="2" type="primary">LOC107027627</name>
</gene>
<evidence type="ECO:0000313" key="2">
    <source>
        <dbReference type="RefSeq" id="XP_027775083.1"/>
    </source>
</evidence>
<evidence type="ECO:0000313" key="1">
    <source>
        <dbReference type="Proteomes" id="UP000694930"/>
    </source>
</evidence>
<name>A0ABM1VH65_SOLPN</name>
<dbReference type="PANTHER" id="PTHR31973:SF113">
    <property type="entry name" value="PROTEIN FAR1-RELATED SEQUENCE 5-LIKE"/>
    <property type="match status" value="1"/>
</dbReference>
<reference evidence="2" key="2">
    <citation type="submission" date="2025-08" db="UniProtKB">
        <authorList>
            <consortium name="RefSeq"/>
        </authorList>
    </citation>
    <scope>IDENTIFICATION</scope>
</reference>
<dbReference type="RefSeq" id="XP_027775083.1">
    <property type="nucleotide sequence ID" value="XM_027919282.1"/>
</dbReference>
<proteinExistence type="predicted"/>
<dbReference type="Proteomes" id="UP000694930">
    <property type="component" value="Chromosome 8"/>
</dbReference>
<accession>A0ABM1VH65</accession>
<sequence>MVNETSNVNKSGMFRIRAFNTYHTCPLKDKVYSQKHATSMLIGGIVKPKLVDHKRKYTPSDIRSDVKIYLGVDVNYSLAWRAREKALVSLRGTVVASYSKLPTYLYMMNITYPGSHIRLKKTDKNEFLYVFVALNSFIQGFEHCRPVIVVDGSHLRGPYNGTFVAASTTDGAVSDRNKTIIKAVTQVYRNVPHYACMWHLRGNVEKKFRKASKELSPVYYTMEKTCSRVEFDIFEQLYTTSNV</sequence>
<organism evidence="1 2">
    <name type="scientific">Solanum pennellii</name>
    <name type="common">Tomato</name>
    <name type="synonym">Lycopersicon pennellii</name>
    <dbReference type="NCBI Taxonomy" id="28526"/>
    <lineage>
        <taxon>Eukaryota</taxon>
        <taxon>Viridiplantae</taxon>
        <taxon>Streptophyta</taxon>
        <taxon>Embryophyta</taxon>
        <taxon>Tracheophyta</taxon>
        <taxon>Spermatophyta</taxon>
        <taxon>Magnoliopsida</taxon>
        <taxon>eudicotyledons</taxon>
        <taxon>Gunneridae</taxon>
        <taxon>Pentapetalae</taxon>
        <taxon>asterids</taxon>
        <taxon>lamiids</taxon>
        <taxon>Solanales</taxon>
        <taxon>Solanaceae</taxon>
        <taxon>Solanoideae</taxon>
        <taxon>Solaneae</taxon>
        <taxon>Solanum</taxon>
        <taxon>Solanum subgen. Lycopersicon</taxon>
    </lineage>
</organism>
<dbReference type="GeneID" id="107027627"/>
<keyword evidence="1" id="KW-1185">Reference proteome</keyword>
<reference evidence="1" key="1">
    <citation type="journal article" date="2014" name="Nat. Genet.">
        <title>The genome of the stress-tolerant wild tomato species Solanum pennellii.</title>
        <authorList>
            <person name="Bolger A."/>
            <person name="Scossa F."/>
            <person name="Bolger M.E."/>
            <person name="Lanz C."/>
            <person name="Maumus F."/>
            <person name="Tohge T."/>
            <person name="Quesneville H."/>
            <person name="Alseekh S."/>
            <person name="Sorensen I."/>
            <person name="Lichtenstein G."/>
            <person name="Fich E.A."/>
            <person name="Conte M."/>
            <person name="Keller H."/>
            <person name="Schneeberger K."/>
            <person name="Schwacke R."/>
            <person name="Ofner I."/>
            <person name="Vrebalov J."/>
            <person name="Xu Y."/>
            <person name="Osorio S."/>
            <person name="Aflitos S.A."/>
            <person name="Schijlen E."/>
            <person name="Jimenez-Gomez J.M."/>
            <person name="Ryngajllo M."/>
            <person name="Kimura S."/>
            <person name="Kumar R."/>
            <person name="Koenig D."/>
            <person name="Headland L.R."/>
            <person name="Maloof J.N."/>
            <person name="Sinha N."/>
            <person name="van Ham R.C."/>
            <person name="Lankhorst R.K."/>
            <person name="Mao L."/>
            <person name="Vogel A."/>
            <person name="Arsova B."/>
            <person name="Panstruga R."/>
            <person name="Fei Z."/>
            <person name="Rose J.K."/>
            <person name="Zamir D."/>
            <person name="Carrari F."/>
            <person name="Giovannoni J.J."/>
            <person name="Weigel D."/>
            <person name="Usadel B."/>
            <person name="Fernie A.R."/>
        </authorList>
    </citation>
    <scope>NUCLEOTIDE SEQUENCE [LARGE SCALE GENOMIC DNA]</scope>
    <source>
        <strain evidence="1">cv. LA0716</strain>
    </source>
</reference>
<dbReference type="PANTHER" id="PTHR31973">
    <property type="entry name" value="POLYPROTEIN, PUTATIVE-RELATED"/>
    <property type="match status" value="1"/>
</dbReference>